<evidence type="ECO:0000256" key="1">
    <source>
        <dbReference type="SAM" id="MobiDB-lite"/>
    </source>
</evidence>
<feature type="region of interest" description="Disordered" evidence="1">
    <location>
        <begin position="92"/>
        <end position="161"/>
    </location>
</feature>
<feature type="compositionally biased region" description="Basic residues" evidence="1">
    <location>
        <begin position="151"/>
        <end position="161"/>
    </location>
</feature>
<keyword evidence="2" id="KW-0732">Signal</keyword>
<comment type="caution">
    <text evidence="3">The sequence shown here is derived from an EMBL/GenBank/DDBJ whole genome shotgun (WGS) entry which is preliminary data.</text>
</comment>
<dbReference type="EMBL" id="VSRR010095671">
    <property type="protein sequence ID" value="MPC93665.1"/>
    <property type="molecule type" value="Genomic_DNA"/>
</dbReference>
<keyword evidence="4" id="KW-1185">Reference proteome</keyword>
<evidence type="ECO:0000313" key="3">
    <source>
        <dbReference type="EMBL" id="MPC93665.1"/>
    </source>
</evidence>
<gene>
    <name evidence="3" type="ORF">E2C01_088802</name>
</gene>
<dbReference type="AlphaFoldDB" id="A0A5B7JGG0"/>
<feature type="compositionally biased region" description="Basic and acidic residues" evidence="1">
    <location>
        <begin position="99"/>
        <end position="108"/>
    </location>
</feature>
<feature type="compositionally biased region" description="Pro residues" evidence="1">
    <location>
        <begin position="53"/>
        <end position="65"/>
    </location>
</feature>
<proteinExistence type="predicted"/>
<feature type="region of interest" description="Disordered" evidence="1">
    <location>
        <begin position="1"/>
        <end position="70"/>
    </location>
</feature>
<sequence>MLLQLLLLLPPPTPPPKPPPSPKPPNPPKQPKSTTNITTTITTTLNTHHDKQPSPPPPSPPPPPHSQETRLLMTKTIKNEISHVYSLRHLDVTLPRTRNSKERQDKRPWTLRPPASLCVDEEGRGKARGRGGVGSVGGGVGRSAGVDTRHDKRRSGKIKPV</sequence>
<feature type="compositionally biased region" description="Gly residues" evidence="1">
    <location>
        <begin position="130"/>
        <end position="142"/>
    </location>
</feature>
<evidence type="ECO:0000313" key="4">
    <source>
        <dbReference type="Proteomes" id="UP000324222"/>
    </source>
</evidence>
<feature type="signal peptide" evidence="2">
    <location>
        <begin position="1"/>
        <end position="15"/>
    </location>
</feature>
<feature type="chain" id="PRO_5023076751" evidence="2">
    <location>
        <begin position="16"/>
        <end position="161"/>
    </location>
</feature>
<accession>A0A5B7JGG0</accession>
<dbReference type="Proteomes" id="UP000324222">
    <property type="component" value="Unassembled WGS sequence"/>
</dbReference>
<evidence type="ECO:0000256" key="2">
    <source>
        <dbReference type="SAM" id="SignalP"/>
    </source>
</evidence>
<feature type="compositionally biased region" description="Pro residues" evidence="1">
    <location>
        <begin position="9"/>
        <end position="30"/>
    </location>
</feature>
<protein>
    <submittedName>
        <fullName evidence="3">Uncharacterized protein</fullName>
    </submittedName>
</protein>
<organism evidence="3 4">
    <name type="scientific">Portunus trituberculatus</name>
    <name type="common">Swimming crab</name>
    <name type="synonym">Neptunus trituberculatus</name>
    <dbReference type="NCBI Taxonomy" id="210409"/>
    <lineage>
        <taxon>Eukaryota</taxon>
        <taxon>Metazoa</taxon>
        <taxon>Ecdysozoa</taxon>
        <taxon>Arthropoda</taxon>
        <taxon>Crustacea</taxon>
        <taxon>Multicrustacea</taxon>
        <taxon>Malacostraca</taxon>
        <taxon>Eumalacostraca</taxon>
        <taxon>Eucarida</taxon>
        <taxon>Decapoda</taxon>
        <taxon>Pleocyemata</taxon>
        <taxon>Brachyura</taxon>
        <taxon>Eubrachyura</taxon>
        <taxon>Portunoidea</taxon>
        <taxon>Portunidae</taxon>
        <taxon>Portuninae</taxon>
        <taxon>Portunus</taxon>
    </lineage>
</organism>
<name>A0A5B7JGG0_PORTR</name>
<reference evidence="3 4" key="1">
    <citation type="submission" date="2019-05" db="EMBL/GenBank/DDBJ databases">
        <title>Another draft genome of Portunus trituberculatus and its Hox gene families provides insights of decapod evolution.</title>
        <authorList>
            <person name="Jeong J.-H."/>
            <person name="Song I."/>
            <person name="Kim S."/>
            <person name="Choi T."/>
            <person name="Kim D."/>
            <person name="Ryu S."/>
            <person name="Kim W."/>
        </authorList>
    </citation>
    <scope>NUCLEOTIDE SEQUENCE [LARGE SCALE GENOMIC DNA]</scope>
    <source>
        <tissue evidence="3">Muscle</tissue>
    </source>
</reference>
<feature type="compositionally biased region" description="Low complexity" evidence="1">
    <location>
        <begin position="31"/>
        <end position="46"/>
    </location>
</feature>